<name>A0ABS9R999_9FIRM</name>
<feature type="domain" description="Transcription regulator PadR N-terminal" evidence="1">
    <location>
        <begin position="21"/>
        <end position="87"/>
    </location>
</feature>
<evidence type="ECO:0000313" key="3">
    <source>
        <dbReference type="Proteomes" id="UP001202402"/>
    </source>
</evidence>
<sequence>MSKNNALESEQLTDPMYYILLSLLEERHGYAIMKFIEELTNGEVSMGPGTLYTLLKKLSKADWITLTSLDSDRTKVYQISEEGRNVLIREFKRRKHMVEEGARVLREAGYEE</sequence>
<dbReference type="InterPro" id="IPR052509">
    <property type="entry name" value="Metal_resp_DNA-bind_regulator"/>
</dbReference>
<dbReference type="PANTHER" id="PTHR33169:SF13">
    <property type="entry name" value="PADR-FAMILY TRANSCRIPTIONAL REGULATOR"/>
    <property type="match status" value="1"/>
</dbReference>
<dbReference type="InterPro" id="IPR036390">
    <property type="entry name" value="WH_DNA-bd_sf"/>
</dbReference>
<accession>A0ABS9R999</accession>
<dbReference type="EMBL" id="JAKVPQ010000011">
    <property type="protein sequence ID" value="MCH4286234.1"/>
    <property type="molecule type" value="Genomic_DNA"/>
</dbReference>
<comment type="caution">
    <text evidence="2">The sequence shown here is derived from an EMBL/GenBank/DDBJ whole genome shotgun (WGS) entry which is preliminary data.</text>
</comment>
<dbReference type="Proteomes" id="UP001202402">
    <property type="component" value="Unassembled WGS sequence"/>
</dbReference>
<dbReference type="InterPro" id="IPR036388">
    <property type="entry name" value="WH-like_DNA-bd_sf"/>
</dbReference>
<protein>
    <submittedName>
        <fullName evidence="2">PadR family transcriptional regulator</fullName>
    </submittedName>
</protein>
<gene>
    <name evidence="2" type="ORF">LQE99_14000</name>
</gene>
<dbReference type="Gene3D" id="1.10.10.10">
    <property type="entry name" value="Winged helix-like DNA-binding domain superfamily/Winged helix DNA-binding domain"/>
    <property type="match status" value="1"/>
</dbReference>
<reference evidence="2 3" key="1">
    <citation type="submission" date="2022-02" db="EMBL/GenBank/DDBJ databases">
        <title>Genome of Erysipelotrichaceae sp. nov. NSJ-176 isolated from human feces.</title>
        <authorList>
            <person name="Abdugheni R."/>
        </authorList>
    </citation>
    <scope>NUCLEOTIDE SEQUENCE [LARGE SCALE GENOMIC DNA]</scope>
    <source>
        <strain evidence="2 3">NSJ-176</strain>
    </source>
</reference>
<evidence type="ECO:0000259" key="1">
    <source>
        <dbReference type="Pfam" id="PF03551"/>
    </source>
</evidence>
<evidence type="ECO:0000313" key="2">
    <source>
        <dbReference type="EMBL" id="MCH4286234.1"/>
    </source>
</evidence>
<dbReference type="SUPFAM" id="SSF46785">
    <property type="entry name" value="Winged helix' DNA-binding domain"/>
    <property type="match status" value="1"/>
</dbReference>
<proteinExistence type="predicted"/>
<dbReference type="PANTHER" id="PTHR33169">
    <property type="entry name" value="PADR-FAMILY TRANSCRIPTIONAL REGULATOR"/>
    <property type="match status" value="1"/>
</dbReference>
<dbReference type="InterPro" id="IPR005149">
    <property type="entry name" value="Tscrpt_reg_PadR_N"/>
</dbReference>
<keyword evidence="3" id="KW-1185">Reference proteome</keyword>
<dbReference type="Pfam" id="PF03551">
    <property type="entry name" value="PadR"/>
    <property type="match status" value="1"/>
</dbReference>
<organism evidence="2 3">
    <name type="scientific">Amedibacillus hominis</name>
    <dbReference type="NCBI Taxonomy" id="2897776"/>
    <lineage>
        <taxon>Bacteria</taxon>
        <taxon>Bacillati</taxon>
        <taxon>Bacillota</taxon>
        <taxon>Erysipelotrichia</taxon>
        <taxon>Erysipelotrichales</taxon>
        <taxon>Erysipelotrichaceae</taxon>
        <taxon>Amedibacillus</taxon>
    </lineage>
</organism>
<dbReference type="RefSeq" id="WP_117453235.1">
    <property type="nucleotide sequence ID" value="NZ_JAKVPQ010000011.1"/>
</dbReference>